<accession>A0AAQ3PMB1</accession>
<dbReference type="PANTHER" id="PTHR33018:SF19">
    <property type="entry name" value="OS12G0558775 PROTEIN"/>
    <property type="match status" value="1"/>
</dbReference>
<reference evidence="3 4" key="1">
    <citation type="submission" date="2024-02" db="EMBL/GenBank/DDBJ databases">
        <title>High-quality chromosome-scale genome assembly of Pensacola bahiagrass (Paspalum notatum Flugge var. saurae).</title>
        <authorList>
            <person name="Vega J.M."/>
            <person name="Podio M."/>
            <person name="Orjuela J."/>
            <person name="Siena L.A."/>
            <person name="Pessino S.C."/>
            <person name="Combes M.C."/>
            <person name="Mariac C."/>
            <person name="Albertini E."/>
            <person name="Pupilli F."/>
            <person name="Ortiz J.P.A."/>
            <person name="Leblanc O."/>
        </authorList>
    </citation>
    <scope>NUCLEOTIDE SEQUENCE [LARGE SCALE GENOMIC DNA]</scope>
    <source>
        <strain evidence="3">R1</strain>
        <tissue evidence="3">Leaf</tissue>
    </source>
</reference>
<evidence type="ECO:0000259" key="2">
    <source>
        <dbReference type="Pfam" id="PF26133"/>
    </source>
</evidence>
<dbReference type="PANTHER" id="PTHR33018">
    <property type="entry name" value="OS10G0338966 PROTEIN-RELATED"/>
    <property type="match status" value="1"/>
</dbReference>
<dbReference type="InterPro" id="IPR058352">
    <property type="entry name" value="DUF8039"/>
</dbReference>
<protein>
    <recommendedName>
        <fullName evidence="2">DUF8039 domain-containing protein</fullName>
    </recommendedName>
</protein>
<keyword evidence="4" id="KW-1185">Reference proteome</keyword>
<dbReference type="AlphaFoldDB" id="A0AAQ3PMB1"/>
<evidence type="ECO:0000256" key="1">
    <source>
        <dbReference type="SAM" id="MobiDB-lite"/>
    </source>
</evidence>
<dbReference type="Proteomes" id="UP001341281">
    <property type="component" value="Chromosome 01"/>
</dbReference>
<feature type="region of interest" description="Disordered" evidence="1">
    <location>
        <begin position="170"/>
        <end position="215"/>
    </location>
</feature>
<sequence>MNRRDGFTADRHKYKKHDRFKQQMNETAKEVFMEEFKSFLVAEGKLSAPGNTLSFPVDSIKSPTPRELHIPLGIHRSTEEVAKAIATPGSGVFHGTPIPPEYARVEVLSVEAKHEEEMIDIPTAEGIHFLGQSVKQFIVWNKKYILNLTPQEQLQEPGQLAIEHADPICPEHVEKPATPPDAVEKLATPPDTVEKPDTPPEAEEPAAAKDAPPPAVPTLVRTYEKDAIPEVDKWLKTKQARKDKEVTTKSVPVPDLNDYKSFIGLDKIADLPNCPLKAFKMAKEKYGLTFHPERQDKIVHRAYFPCHKQPRGSGYCGYYVFEFLKVNGTYRTNPEDAPLSL</sequence>
<name>A0AAQ3PMB1_PASNO</name>
<feature type="domain" description="DUF8039" evidence="2">
    <location>
        <begin position="56"/>
        <end position="145"/>
    </location>
</feature>
<evidence type="ECO:0000313" key="3">
    <source>
        <dbReference type="EMBL" id="WVZ53150.1"/>
    </source>
</evidence>
<organism evidence="3 4">
    <name type="scientific">Paspalum notatum var. saurae</name>
    <dbReference type="NCBI Taxonomy" id="547442"/>
    <lineage>
        <taxon>Eukaryota</taxon>
        <taxon>Viridiplantae</taxon>
        <taxon>Streptophyta</taxon>
        <taxon>Embryophyta</taxon>
        <taxon>Tracheophyta</taxon>
        <taxon>Spermatophyta</taxon>
        <taxon>Magnoliopsida</taxon>
        <taxon>Liliopsida</taxon>
        <taxon>Poales</taxon>
        <taxon>Poaceae</taxon>
        <taxon>PACMAD clade</taxon>
        <taxon>Panicoideae</taxon>
        <taxon>Andropogonodae</taxon>
        <taxon>Paspaleae</taxon>
        <taxon>Paspalinae</taxon>
        <taxon>Paspalum</taxon>
    </lineage>
</organism>
<dbReference type="Pfam" id="PF26133">
    <property type="entry name" value="DUF8039"/>
    <property type="match status" value="1"/>
</dbReference>
<proteinExistence type="predicted"/>
<dbReference type="EMBL" id="CP144745">
    <property type="protein sequence ID" value="WVZ53150.1"/>
    <property type="molecule type" value="Genomic_DNA"/>
</dbReference>
<evidence type="ECO:0000313" key="4">
    <source>
        <dbReference type="Proteomes" id="UP001341281"/>
    </source>
</evidence>
<gene>
    <name evidence="3" type="ORF">U9M48_004132</name>
</gene>